<evidence type="ECO:0000313" key="3">
    <source>
        <dbReference type="EMBL" id="NMG19120.1"/>
    </source>
</evidence>
<reference evidence="3 4" key="1">
    <citation type="submission" date="2018-06" db="EMBL/GenBank/DDBJ databases">
        <title>Comparative genomics of Brasilonema spp. strains.</title>
        <authorList>
            <person name="Alvarenga D.O."/>
            <person name="Fiore M.F."/>
            <person name="Varani A.M."/>
        </authorList>
    </citation>
    <scope>NUCLEOTIDE SEQUENCE [LARGE SCALE GENOMIC DNA]</scope>
    <source>
        <strain evidence="3 4">SPC951</strain>
    </source>
</reference>
<gene>
    <name evidence="3" type="ORF">DP116_06530</name>
</gene>
<keyword evidence="4" id="KW-1185">Reference proteome</keyword>
<proteinExistence type="predicted"/>
<keyword evidence="2" id="KW-0732">Signal</keyword>
<protein>
    <submittedName>
        <fullName evidence="3">Uncharacterized protein</fullName>
    </submittedName>
</protein>
<evidence type="ECO:0000256" key="2">
    <source>
        <dbReference type="SAM" id="SignalP"/>
    </source>
</evidence>
<feature type="chain" id="PRO_5047425934" evidence="2">
    <location>
        <begin position="26"/>
        <end position="176"/>
    </location>
</feature>
<dbReference type="RefSeq" id="WP_169154396.1">
    <property type="nucleotide sequence ID" value="NZ_CAWPJE010000399.1"/>
</dbReference>
<feature type="signal peptide" evidence="2">
    <location>
        <begin position="1"/>
        <end position="25"/>
    </location>
</feature>
<evidence type="ECO:0000256" key="1">
    <source>
        <dbReference type="SAM" id="MobiDB-lite"/>
    </source>
</evidence>
<dbReference type="Proteomes" id="UP000718564">
    <property type="component" value="Unassembled WGS sequence"/>
</dbReference>
<comment type="caution">
    <text evidence="3">The sequence shown here is derived from an EMBL/GenBank/DDBJ whole genome shotgun (WGS) entry which is preliminary data.</text>
</comment>
<accession>A0ABX1P445</accession>
<organism evidence="3 4">
    <name type="scientific">Brasilonema bromeliae SPC951</name>
    <dbReference type="NCBI Taxonomy" id="385972"/>
    <lineage>
        <taxon>Bacteria</taxon>
        <taxon>Bacillati</taxon>
        <taxon>Cyanobacteriota</taxon>
        <taxon>Cyanophyceae</taxon>
        <taxon>Nostocales</taxon>
        <taxon>Scytonemataceae</taxon>
        <taxon>Brasilonema</taxon>
        <taxon>Bromeliae group (in: Brasilonema)</taxon>
    </lineage>
</organism>
<evidence type="ECO:0000313" key="4">
    <source>
        <dbReference type="Proteomes" id="UP000718564"/>
    </source>
</evidence>
<feature type="region of interest" description="Disordered" evidence="1">
    <location>
        <begin position="30"/>
        <end position="61"/>
    </location>
</feature>
<dbReference type="EMBL" id="QMEB01000032">
    <property type="protein sequence ID" value="NMG19120.1"/>
    <property type="molecule type" value="Genomic_DNA"/>
</dbReference>
<feature type="compositionally biased region" description="Polar residues" evidence="1">
    <location>
        <begin position="34"/>
        <end position="57"/>
    </location>
</feature>
<dbReference type="PROSITE" id="PS51257">
    <property type="entry name" value="PROKAR_LIPOPROTEIN"/>
    <property type="match status" value="1"/>
</dbReference>
<name>A0ABX1P445_9CYAN</name>
<sequence>MFFPRARRVLAALLLCLLLFTTACAPKTPGRFDQAQQESSRQRSGQAVAKDSTQGSEFNKFFPSADAGYQRVYTQEKKGFAEAKLKKDGKDLAVLSINDTQAVKGAANPAAKFVNSPKTIAGYPAVSQGSTGTAILVANRYQVKVQSRDASFTEAEREAWIQKFNLGGLARLAKAQ</sequence>